<evidence type="ECO:0000259" key="2">
    <source>
        <dbReference type="Pfam" id="PF05699"/>
    </source>
</evidence>
<evidence type="ECO:0000256" key="1">
    <source>
        <dbReference type="SAM" id="MobiDB-lite"/>
    </source>
</evidence>
<dbReference type="InterPro" id="IPR008906">
    <property type="entry name" value="HATC_C_dom"/>
</dbReference>
<feature type="region of interest" description="Disordered" evidence="1">
    <location>
        <begin position="1"/>
        <end position="28"/>
    </location>
</feature>
<dbReference type="WBParaSite" id="nRc.2.0.1.t31889-RA">
    <property type="protein sequence ID" value="nRc.2.0.1.t31889-RA"/>
    <property type="gene ID" value="nRc.2.0.1.g31889"/>
</dbReference>
<dbReference type="Proteomes" id="UP000887565">
    <property type="component" value="Unplaced"/>
</dbReference>
<protein>
    <submittedName>
        <fullName evidence="4">HAT C-terminal dimerisation domain-containing protein</fullName>
    </submittedName>
</protein>
<dbReference type="AlphaFoldDB" id="A0A915K0Q1"/>
<proteinExistence type="predicted"/>
<dbReference type="SUPFAM" id="SSF53098">
    <property type="entry name" value="Ribonuclease H-like"/>
    <property type="match status" value="1"/>
</dbReference>
<accession>A0A915K0Q1</accession>
<keyword evidence="3" id="KW-1185">Reference proteome</keyword>
<feature type="region of interest" description="Disordered" evidence="1">
    <location>
        <begin position="99"/>
        <end position="125"/>
    </location>
</feature>
<sequence length="125" mass="14579">MLAMSTDTEEENEGINSKLPTKRKKIEKSSDFDKMLEEICHESDKETSSKINAELELQKYLDDKLMNIEDPMDCWKTKKNKYHLLANLARRFLCAPPTNFDDDTMVNEENNEADQINLSDEETEQ</sequence>
<evidence type="ECO:0000313" key="3">
    <source>
        <dbReference type="Proteomes" id="UP000887565"/>
    </source>
</evidence>
<evidence type="ECO:0000313" key="4">
    <source>
        <dbReference type="WBParaSite" id="nRc.2.0.1.t31889-RA"/>
    </source>
</evidence>
<dbReference type="InterPro" id="IPR012337">
    <property type="entry name" value="RNaseH-like_sf"/>
</dbReference>
<reference evidence="4" key="1">
    <citation type="submission" date="2022-11" db="UniProtKB">
        <authorList>
            <consortium name="WormBaseParasite"/>
        </authorList>
    </citation>
    <scope>IDENTIFICATION</scope>
</reference>
<dbReference type="Pfam" id="PF05699">
    <property type="entry name" value="Dimer_Tnp_hAT"/>
    <property type="match status" value="1"/>
</dbReference>
<dbReference type="GO" id="GO:0046983">
    <property type="term" value="F:protein dimerization activity"/>
    <property type="evidence" value="ECO:0007669"/>
    <property type="project" value="InterPro"/>
</dbReference>
<name>A0A915K0Q1_ROMCU</name>
<organism evidence="3 4">
    <name type="scientific">Romanomermis culicivorax</name>
    <name type="common">Nematode worm</name>
    <dbReference type="NCBI Taxonomy" id="13658"/>
    <lineage>
        <taxon>Eukaryota</taxon>
        <taxon>Metazoa</taxon>
        <taxon>Ecdysozoa</taxon>
        <taxon>Nematoda</taxon>
        <taxon>Enoplea</taxon>
        <taxon>Dorylaimia</taxon>
        <taxon>Mermithida</taxon>
        <taxon>Mermithoidea</taxon>
        <taxon>Mermithidae</taxon>
        <taxon>Romanomermis</taxon>
    </lineage>
</organism>
<feature type="compositionally biased region" description="Acidic residues" evidence="1">
    <location>
        <begin position="100"/>
        <end position="112"/>
    </location>
</feature>
<feature type="domain" description="HAT C-terminal dimerisation" evidence="2">
    <location>
        <begin position="56"/>
        <end position="98"/>
    </location>
</feature>